<evidence type="ECO:0000313" key="1">
    <source>
        <dbReference type="EMBL" id="RZH92605.1"/>
    </source>
</evidence>
<accession>A0AB74E7N0</accession>
<dbReference type="AlphaFoldDB" id="A0AB74E7N0"/>
<organism evidence="1 2">
    <name type="scientific">Staphylococcus aureus</name>
    <dbReference type="NCBI Taxonomy" id="1280"/>
    <lineage>
        <taxon>Bacteria</taxon>
        <taxon>Bacillati</taxon>
        <taxon>Bacillota</taxon>
        <taxon>Bacilli</taxon>
        <taxon>Bacillales</taxon>
        <taxon>Staphylococcaceae</taxon>
        <taxon>Staphylococcus</taxon>
    </lineage>
</organism>
<name>A0AB74E7N0_STAAU</name>
<dbReference type="InterPro" id="IPR036005">
    <property type="entry name" value="Creatinase/aminopeptidase-like"/>
</dbReference>
<keyword evidence="1" id="KW-0031">Aminopeptidase</keyword>
<dbReference type="RefSeq" id="WP_242507519.1">
    <property type="nucleotide sequence ID" value="NZ_RQTC01000152.1"/>
</dbReference>
<feature type="non-terminal residue" evidence="1">
    <location>
        <position position="1"/>
    </location>
</feature>
<dbReference type="EMBL" id="RQTC01000152">
    <property type="protein sequence ID" value="RZH92605.1"/>
    <property type="molecule type" value="Genomic_DNA"/>
</dbReference>
<evidence type="ECO:0000313" key="2">
    <source>
        <dbReference type="Proteomes" id="UP000293434"/>
    </source>
</evidence>
<proteinExistence type="predicted"/>
<dbReference type="SUPFAM" id="SSF55920">
    <property type="entry name" value="Creatinase/aminopeptidase"/>
    <property type="match status" value="1"/>
</dbReference>
<keyword evidence="1" id="KW-0645">Protease</keyword>
<keyword evidence="1" id="KW-0378">Hydrolase</keyword>
<gene>
    <name evidence="1" type="ORF">EIG94_09370</name>
</gene>
<dbReference type="Proteomes" id="UP000293434">
    <property type="component" value="Unassembled WGS sequence"/>
</dbReference>
<sequence>VVAQIEHTVIVTKDGPILTTKIEGE</sequence>
<protein>
    <submittedName>
        <fullName evidence="1">Type I methionyl aminopeptidase</fullName>
    </submittedName>
</protein>
<dbReference type="GO" id="GO:0004177">
    <property type="term" value="F:aminopeptidase activity"/>
    <property type="evidence" value="ECO:0007669"/>
    <property type="project" value="UniProtKB-KW"/>
</dbReference>
<reference evidence="1 2" key="1">
    <citation type="submission" date="2018-11" db="EMBL/GenBank/DDBJ databases">
        <title>Genomic profiling of Staphylococcus species from a Poultry farm system in KwaZulu-Natal, South Africa.</title>
        <authorList>
            <person name="Amoako D.G."/>
            <person name="Somboro A.M."/>
            <person name="Abia A.L.K."/>
            <person name="Bester L.A."/>
            <person name="Essack S.Y."/>
        </authorList>
    </citation>
    <scope>NUCLEOTIDE SEQUENCE [LARGE SCALE GENOMIC DNA]</scope>
    <source>
        <strain evidence="1 2">SA9</strain>
    </source>
</reference>
<comment type="caution">
    <text evidence="1">The sequence shown here is derived from an EMBL/GenBank/DDBJ whole genome shotgun (WGS) entry which is preliminary data.</text>
</comment>